<dbReference type="GO" id="GO:0071013">
    <property type="term" value="C:catalytic step 2 spliceosome"/>
    <property type="evidence" value="ECO:0007669"/>
    <property type="project" value="TreeGrafter"/>
</dbReference>
<feature type="domain" description="MI" evidence="7">
    <location>
        <begin position="329"/>
        <end position="445"/>
    </location>
</feature>
<feature type="compositionally biased region" description="Basic residues" evidence="6">
    <location>
        <begin position="654"/>
        <end position="688"/>
    </location>
</feature>
<protein>
    <submittedName>
        <fullName evidence="8">MIF4-like, type 1/2/3 domain-containing protein</fullName>
    </submittedName>
</protein>
<feature type="compositionally biased region" description="Basic residues" evidence="6">
    <location>
        <begin position="703"/>
        <end position="730"/>
    </location>
</feature>
<dbReference type="HOGENOM" id="CLU_006308_1_0_1"/>
<proteinExistence type="inferred from homology"/>
<dbReference type="Gene3D" id="1.25.40.180">
    <property type="match status" value="1"/>
</dbReference>
<dbReference type="FunFam" id="1.25.40.180:FF:000004">
    <property type="entry name" value="pre-mRNA-splicing factor CWC22 homolog"/>
    <property type="match status" value="1"/>
</dbReference>
<dbReference type="PANTHER" id="PTHR18034">
    <property type="entry name" value="CELL CYCLE CONTROL PROTEIN CWF22-RELATED"/>
    <property type="match status" value="1"/>
</dbReference>
<feature type="compositionally biased region" description="Basic and acidic residues" evidence="6">
    <location>
        <begin position="556"/>
        <end position="572"/>
    </location>
</feature>
<keyword evidence="3" id="KW-0507">mRNA processing</keyword>
<evidence type="ECO:0000313" key="8">
    <source>
        <dbReference type="EMBL" id="EPZ31960.1"/>
    </source>
</evidence>
<keyword evidence="4" id="KW-0508">mRNA splicing</keyword>
<evidence type="ECO:0000256" key="2">
    <source>
        <dbReference type="ARBA" id="ARBA00006856"/>
    </source>
</evidence>
<keyword evidence="5" id="KW-0539">Nucleus</keyword>
<evidence type="ECO:0000256" key="4">
    <source>
        <dbReference type="ARBA" id="ARBA00023187"/>
    </source>
</evidence>
<dbReference type="GO" id="GO:0000398">
    <property type="term" value="P:mRNA splicing, via spliceosome"/>
    <property type="evidence" value="ECO:0007669"/>
    <property type="project" value="TreeGrafter"/>
</dbReference>
<evidence type="ECO:0000256" key="5">
    <source>
        <dbReference type="ARBA" id="ARBA00023242"/>
    </source>
</evidence>
<feature type="compositionally biased region" description="Acidic residues" evidence="6">
    <location>
        <begin position="295"/>
        <end position="312"/>
    </location>
</feature>
<comment type="similarity">
    <text evidence="2">Belongs to the CWC22 family.</text>
</comment>
<feature type="region of interest" description="Disordered" evidence="6">
    <location>
        <begin position="526"/>
        <end position="730"/>
    </location>
</feature>
<reference evidence="8 9" key="1">
    <citation type="journal article" date="2013" name="Curr. Biol.">
        <title>Shared signatures of parasitism and phylogenomics unite Cryptomycota and microsporidia.</title>
        <authorList>
            <person name="James T.Y."/>
            <person name="Pelin A."/>
            <person name="Bonen L."/>
            <person name="Ahrendt S."/>
            <person name="Sain D."/>
            <person name="Corradi N."/>
            <person name="Stajich J.E."/>
        </authorList>
    </citation>
    <scope>NUCLEOTIDE SEQUENCE [LARGE SCALE GENOMIC DNA]</scope>
    <source>
        <strain evidence="8 9">CSF55</strain>
    </source>
</reference>
<evidence type="ECO:0000256" key="3">
    <source>
        <dbReference type="ARBA" id="ARBA00022664"/>
    </source>
</evidence>
<feature type="compositionally biased region" description="Basic residues" evidence="6">
    <location>
        <begin position="582"/>
        <end position="604"/>
    </location>
</feature>
<dbReference type="OMA" id="ILTEDMR"/>
<sequence length="730" mass="85923">MMAEETVSVPVFDQTRSGGAYIPPARLAQMQQIVTDKKSEAYQRMAWEALKKSINGLINKVNISNIKHIVPELFSENLIRGRGLFARSMMKAQSASLPFTRVYAAVVAVVNTKLPMVGEVLLKRLIIQFRRSYRRNDKAQCLAVTTFLAHLVNQRVGHDIIALQILTLLLEKPTDDSVEIAVGFMRECGLFLQESSPAATNTVYERFRSILHEAQIDKRVQYMIEILFQVRKEKFKEHPIVIEELDLVEEEEQITHFLSIDEELDGQDSLNIFKFDSSYLENEEKYQRIKAEILGEDSDEEEGSSDEEQEETENAKVEIQDRTSTNLVNLRKTIYLVVMSSVDFEECVHKLIKLNIAEGQEIELCKMLIECNSQERTYNRYYGLIGERLCKLNQIWMEQFDKSFRETFETIHRYETSRIRNTGRFFGHLFSMDALPWSIFEIIHLNEEETTSASRIFIKVLFQDLCESLGLKKLKERLSDPFMQEFFTGIFPKENPRNTRFSINYFTSIGLGGITDDMREFLKQKIQEQESSDESEEDSSEYESSDQSDSECEPSSPRRDHNGKLVEAEYNYRMRSPSPSRSRGRSPSRSRSPARRHHESRSRHRETDRSPVRRHREHERSRSRHRRTSRSPVKRRDTSRSPVRRHRETDRSPVRRHHERSRSRHRETSRSPVRRHRERSRSPVRRRHESPSRESSRSPAREKRSRSINRRSRSRTPKRYNKRSRSRSRH</sequence>
<dbReference type="Proteomes" id="UP000030755">
    <property type="component" value="Unassembled WGS sequence"/>
</dbReference>
<accession>A0A075ATB0</accession>
<dbReference type="GO" id="GO:0003723">
    <property type="term" value="F:RNA binding"/>
    <property type="evidence" value="ECO:0007669"/>
    <property type="project" value="InterPro"/>
</dbReference>
<dbReference type="STRING" id="988480.A0A075ATB0"/>
<organism evidence="8 9">
    <name type="scientific">Rozella allomycis (strain CSF55)</name>
    <dbReference type="NCBI Taxonomy" id="988480"/>
    <lineage>
        <taxon>Eukaryota</taxon>
        <taxon>Fungi</taxon>
        <taxon>Fungi incertae sedis</taxon>
        <taxon>Cryptomycota</taxon>
        <taxon>Cryptomycota incertae sedis</taxon>
        <taxon>Rozella</taxon>
    </lineage>
</organism>
<evidence type="ECO:0000313" key="9">
    <source>
        <dbReference type="Proteomes" id="UP000030755"/>
    </source>
</evidence>
<name>A0A075ATB0_ROZAC</name>
<gene>
    <name evidence="8" type="ORF">O9G_001970</name>
</gene>
<comment type="subcellular location">
    <subcellularLocation>
        <location evidence="1">Nucleus</location>
    </subcellularLocation>
</comment>
<dbReference type="OrthoDB" id="1924287at2759"/>
<evidence type="ECO:0000256" key="6">
    <source>
        <dbReference type="SAM" id="MobiDB-lite"/>
    </source>
</evidence>
<dbReference type="AlphaFoldDB" id="A0A075ATB0"/>
<dbReference type="EMBL" id="KE561200">
    <property type="protein sequence ID" value="EPZ31960.1"/>
    <property type="molecule type" value="Genomic_DNA"/>
</dbReference>
<evidence type="ECO:0000259" key="7">
    <source>
        <dbReference type="PROSITE" id="PS51366"/>
    </source>
</evidence>
<keyword evidence="9" id="KW-1185">Reference proteome</keyword>
<dbReference type="Pfam" id="PF02847">
    <property type="entry name" value="MA3"/>
    <property type="match status" value="1"/>
</dbReference>
<dbReference type="InterPro" id="IPR050781">
    <property type="entry name" value="CWC22_splicing_factor"/>
</dbReference>
<dbReference type="SUPFAM" id="SSF48371">
    <property type="entry name" value="ARM repeat"/>
    <property type="match status" value="1"/>
</dbReference>
<feature type="compositionally biased region" description="Basic and acidic residues" evidence="6">
    <location>
        <begin position="689"/>
        <end position="702"/>
    </location>
</feature>
<dbReference type="InterPro" id="IPR003891">
    <property type="entry name" value="Initiation_fac_eIF4g_MI"/>
</dbReference>
<dbReference type="InterPro" id="IPR016024">
    <property type="entry name" value="ARM-type_fold"/>
</dbReference>
<dbReference type="InterPro" id="IPR003890">
    <property type="entry name" value="MIF4G-like_typ-3"/>
</dbReference>
<dbReference type="SMART" id="SM00543">
    <property type="entry name" value="MIF4G"/>
    <property type="match status" value="1"/>
</dbReference>
<feature type="region of interest" description="Disordered" evidence="6">
    <location>
        <begin position="295"/>
        <end position="318"/>
    </location>
</feature>
<dbReference type="PROSITE" id="PS51366">
    <property type="entry name" value="MI"/>
    <property type="match status" value="1"/>
</dbReference>
<feature type="compositionally biased region" description="Basic residues" evidence="6">
    <location>
        <begin position="612"/>
        <end position="633"/>
    </location>
</feature>
<feature type="compositionally biased region" description="Acidic residues" evidence="6">
    <location>
        <begin position="530"/>
        <end position="552"/>
    </location>
</feature>
<dbReference type="SMART" id="SM00544">
    <property type="entry name" value="MA3"/>
    <property type="match status" value="1"/>
</dbReference>
<evidence type="ECO:0000256" key="1">
    <source>
        <dbReference type="ARBA" id="ARBA00004123"/>
    </source>
</evidence>
<dbReference type="PANTHER" id="PTHR18034:SF3">
    <property type="entry name" value="PRE-MRNA-SPLICING FACTOR CWC22 HOMOLOG"/>
    <property type="match status" value="1"/>
</dbReference>